<sequence>MTPNDPSSRPPSPVADAGELWAAPTAAGPLDAVVAVPGSKSLTNRYLVVAALAERPSLLRDPLVSRDTLLMADALRQLGADVVEGGHAAEGVGPEDWVVRPGPVTGGSRIDCGLAGTVMRFLPPVAALADSPVEFDGDTRARERPMGAVVEAVRQLGALVEDGGRGLLPFSVQGPAGGLRGGTVRIDASASSQFVSALLLVGARTREGLEVVHEGPPIPSLPHIRMTVEVLRDAGVLVDDSTPGRWFVEAGEINPLDVQVEPDLSNAGPFLAAAAVAGGRVRVPGWPQSTTQAGDVLRDVLDQMGADVTLDRDGLLVEGTGELYGVDLDLHEAGELAPVVTALAALASSPSRLRGIAHLRGHETDRLKALVTEVNSLGGRAEETLDGLLLHPAPLHGGVFRTYADHRMATAGAVIGLRVEGVLVEDIATTGKTLPDFPGMWASMLAGVGA</sequence>
<comment type="subcellular location">
    <subcellularLocation>
        <location evidence="8">Cytoplasm</location>
    </subcellularLocation>
</comment>
<dbReference type="FunFam" id="3.65.10.10:FF:000011">
    <property type="entry name" value="3-phosphoshikimate 1-carboxyvinyltransferase"/>
    <property type="match status" value="1"/>
</dbReference>
<feature type="binding site" evidence="8">
    <location>
        <position position="45"/>
    </location>
    <ligand>
        <name>3-phosphoshikimate</name>
        <dbReference type="ChEBI" id="CHEBI:145989"/>
    </ligand>
</feature>
<evidence type="ECO:0000256" key="5">
    <source>
        <dbReference type="ARBA" id="ARBA00022679"/>
    </source>
</evidence>
<comment type="catalytic activity">
    <reaction evidence="7">
        <text>3-phosphoshikimate + phosphoenolpyruvate = 5-O-(1-carboxyvinyl)-3-phosphoshikimate + phosphate</text>
        <dbReference type="Rhea" id="RHEA:21256"/>
        <dbReference type="ChEBI" id="CHEBI:43474"/>
        <dbReference type="ChEBI" id="CHEBI:57701"/>
        <dbReference type="ChEBI" id="CHEBI:58702"/>
        <dbReference type="ChEBI" id="CHEBI:145989"/>
        <dbReference type="EC" id="2.5.1.19"/>
    </reaction>
    <physiologicalReaction direction="left-to-right" evidence="7">
        <dbReference type="Rhea" id="RHEA:21257"/>
    </physiologicalReaction>
</comment>
<feature type="binding site" evidence="8">
    <location>
        <position position="192"/>
    </location>
    <ligand>
        <name>3-phosphoshikimate</name>
        <dbReference type="ChEBI" id="CHEBI:145989"/>
    </ligand>
</feature>
<dbReference type="SUPFAM" id="SSF55205">
    <property type="entry name" value="EPT/RTPC-like"/>
    <property type="match status" value="1"/>
</dbReference>
<dbReference type="GO" id="GO:0009423">
    <property type="term" value="P:chorismate biosynthetic process"/>
    <property type="evidence" value="ECO:0007669"/>
    <property type="project" value="UniProtKB-UniRule"/>
</dbReference>
<comment type="caution">
    <text evidence="8">Lacks conserved residue(s) required for the propagation of feature annotation.</text>
</comment>
<dbReference type="InterPro" id="IPR013792">
    <property type="entry name" value="RNA3'P_cycl/enolpyr_Trfase_a/b"/>
</dbReference>
<accession>A0A7Y9DP64</accession>
<comment type="similarity">
    <text evidence="2 8">Belongs to the EPSP synthase family.</text>
</comment>
<feature type="binding site" evidence="8">
    <location>
        <position position="220"/>
    </location>
    <ligand>
        <name>3-phosphoshikimate</name>
        <dbReference type="ChEBI" id="CHEBI:145989"/>
    </ligand>
</feature>
<keyword evidence="6 8" id="KW-0057">Aromatic amino acid biosynthesis</keyword>
<dbReference type="EMBL" id="JACCBB010000001">
    <property type="protein sequence ID" value="NYD24061.1"/>
    <property type="molecule type" value="Genomic_DNA"/>
</dbReference>
<feature type="binding site" evidence="8">
    <location>
        <position position="335"/>
    </location>
    <ligand>
        <name>3-phosphoshikimate</name>
        <dbReference type="ChEBI" id="CHEBI:145989"/>
    </ligand>
</feature>
<dbReference type="NCBIfam" id="TIGR01356">
    <property type="entry name" value="aroA"/>
    <property type="match status" value="1"/>
</dbReference>
<dbReference type="PROSITE" id="PS00104">
    <property type="entry name" value="EPSP_SYNTHASE_1"/>
    <property type="match status" value="1"/>
</dbReference>
<dbReference type="PROSITE" id="PS00885">
    <property type="entry name" value="EPSP_SYNTHASE_2"/>
    <property type="match status" value="1"/>
</dbReference>
<comment type="caution">
    <text evidence="10">The sequence shown here is derived from an EMBL/GenBank/DDBJ whole genome shotgun (WGS) entry which is preliminary data.</text>
</comment>
<dbReference type="GO" id="GO:0005737">
    <property type="term" value="C:cytoplasm"/>
    <property type="evidence" value="ECO:0007669"/>
    <property type="project" value="UniProtKB-SubCell"/>
</dbReference>
<evidence type="ECO:0000259" key="9">
    <source>
        <dbReference type="Pfam" id="PF00275"/>
    </source>
</evidence>
<evidence type="ECO:0000256" key="6">
    <source>
        <dbReference type="ARBA" id="ARBA00023141"/>
    </source>
</evidence>
<dbReference type="GO" id="GO:0003866">
    <property type="term" value="F:3-phosphoshikimate 1-carboxyvinyltransferase activity"/>
    <property type="evidence" value="ECO:0007669"/>
    <property type="project" value="UniProtKB-UniRule"/>
</dbReference>
<dbReference type="PIRSF" id="PIRSF000505">
    <property type="entry name" value="EPSPS"/>
    <property type="match status" value="1"/>
</dbReference>
<dbReference type="PANTHER" id="PTHR21090">
    <property type="entry name" value="AROM/DEHYDROQUINATE SYNTHASE"/>
    <property type="match status" value="1"/>
</dbReference>
<keyword evidence="5 8" id="KW-0808">Transferase</keyword>
<dbReference type="HAMAP" id="MF_00210">
    <property type="entry name" value="EPSP_synth"/>
    <property type="match status" value="1"/>
</dbReference>
<evidence type="ECO:0000256" key="3">
    <source>
        <dbReference type="ARBA" id="ARBA00022490"/>
    </source>
</evidence>
<dbReference type="GO" id="GO:0009073">
    <property type="term" value="P:aromatic amino acid family biosynthetic process"/>
    <property type="evidence" value="ECO:0007669"/>
    <property type="project" value="UniProtKB-KW"/>
</dbReference>
<dbReference type="UniPathway" id="UPA00053">
    <property type="reaction ID" value="UER00089"/>
</dbReference>
<feature type="binding site" evidence="8">
    <location>
        <position position="41"/>
    </location>
    <ligand>
        <name>3-phosphoshikimate</name>
        <dbReference type="ChEBI" id="CHEBI:145989"/>
    </ligand>
</feature>
<protein>
    <recommendedName>
        <fullName evidence="8">3-phosphoshikimate 1-carboxyvinyltransferase</fullName>
        <ecNumber evidence="8">2.5.1.19</ecNumber>
    </recommendedName>
    <alternativeName>
        <fullName evidence="8">5-enolpyruvylshikimate-3-phosphate synthase</fullName>
        <shortName evidence="8">EPSP synthase</shortName>
        <shortName evidence="8">EPSPS</shortName>
    </alternativeName>
</protein>
<feature type="active site" description="Proton acceptor" evidence="8">
    <location>
        <position position="335"/>
    </location>
</feature>
<dbReference type="FunFam" id="3.65.10.10:FF:000010">
    <property type="entry name" value="3-phosphoshikimate 1-carboxyvinyltransferase"/>
    <property type="match status" value="1"/>
</dbReference>
<organism evidence="10 11">
    <name type="scientific">Kineococcus aurantiacus</name>
    <dbReference type="NCBI Taxonomy" id="37633"/>
    <lineage>
        <taxon>Bacteria</taxon>
        <taxon>Bacillati</taxon>
        <taxon>Actinomycetota</taxon>
        <taxon>Actinomycetes</taxon>
        <taxon>Kineosporiales</taxon>
        <taxon>Kineosporiaceae</taxon>
        <taxon>Kineococcus</taxon>
    </lineage>
</organism>
<keyword evidence="3 8" id="KW-0963">Cytoplasm</keyword>
<evidence type="ECO:0000256" key="2">
    <source>
        <dbReference type="ARBA" id="ARBA00009948"/>
    </source>
</evidence>
<keyword evidence="11" id="KW-1185">Reference proteome</keyword>
<dbReference type="EC" id="2.5.1.19" evidence="8"/>
<evidence type="ECO:0000256" key="1">
    <source>
        <dbReference type="ARBA" id="ARBA00004811"/>
    </source>
</evidence>
<feature type="binding site" evidence="8">
    <location>
        <position position="362"/>
    </location>
    <ligand>
        <name>3-phosphoshikimate</name>
        <dbReference type="ChEBI" id="CHEBI:145989"/>
    </ligand>
</feature>
<dbReference type="RefSeq" id="WP_179754209.1">
    <property type="nucleotide sequence ID" value="NZ_BAAAGN010000030.1"/>
</dbReference>
<dbReference type="Proteomes" id="UP000521922">
    <property type="component" value="Unassembled WGS sequence"/>
</dbReference>
<feature type="binding site" evidence="8">
    <location>
        <position position="193"/>
    </location>
    <ligand>
        <name>phosphoenolpyruvate</name>
        <dbReference type="ChEBI" id="CHEBI:58702"/>
    </ligand>
</feature>
<feature type="binding site" evidence="8">
    <location>
        <position position="116"/>
    </location>
    <ligand>
        <name>phosphoenolpyruvate</name>
        <dbReference type="ChEBI" id="CHEBI:58702"/>
    </ligand>
</feature>
<dbReference type="Pfam" id="PF00275">
    <property type="entry name" value="EPSP_synthase"/>
    <property type="match status" value="1"/>
</dbReference>
<keyword evidence="4 8" id="KW-0028">Amino-acid biosynthesis</keyword>
<feature type="binding site" evidence="8">
    <location>
        <position position="40"/>
    </location>
    <ligand>
        <name>3-phosphoshikimate</name>
        <dbReference type="ChEBI" id="CHEBI:145989"/>
    </ligand>
</feature>
<evidence type="ECO:0000313" key="11">
    <source>
        <dbReference type="Proteomes" id="UP000521922"/>
    </source>
</evidence>
<dbReference type="PANTHER" id="PTHR21090:SF5">
    <property type="entry name" value="PENTAFUNCTIONAL AROM POLYPEPTIDE"/>
    <property type="match status" value="1"/>
</dbReference>
<evidence type="ECO:0000313" key="10">
    <source>
        <dbReference type="EMBL" id="NYD24061.1"/>
    </source>
</evidence>
<feature type="binding site" evidence="8">
    <location>
        <position position="144"/>
    </location>
    <ligand>
        <name>phosphoenolpyruvate</name>
        <dbReference type="ChEBI" id="CHEBI:58702"/>
    </ligand>
</feature>
<dbReference type="CDD" id="cd01556">
    <property type="entry name" value="EPSP_synthase"/>
    <property type="match status" value="1"/>
</dbReference>
<feature type="binding site" evidence="8">
    <location>
        <position position="407"/>
    </location>
    <ligand>
        <name>phosphoenolpyruvate</name>
        <dbReference type="ChEBI" id="CHEBI:58702"/>
    </ligand>
</feature>
<feature type="binding site" evidence="8">
    <location>
        <position position="432"/>
    </location>
    <ligand>
        <name>phosphoenolpyruvate</name>
        <dbReference type="ChEBI" id="CHEBI:58702"/>
    </ligand>
</feature>
<dbReference type="InterPro" id="IPR023193">
    <property type="entry name" value="EPSP_synthase_CS"/>
</dbReference>
<comment type="pathway">
    <text evidence="1 8">Metabolic intermediate biosynthesis; chorismate biosynthesis; chorismate from D-erythrose 4-phosphate and phosphoenolpyruvate: step 6/7.</text>
</comment>
<dbReference type="AlphaFoldDB" id="A0A7Y9DP64"/>
<feature type="binding site" evidence="8">
    <location>
        <position position="40"/>
    </location>
    <ligand>
        <name>phosphoenolpyruvate</name>
        <dbReference type="ChEBI" id="CHEBI:58702"/>
    </ligand>
</feature>
<evidence type="ECO:0000256" key="4">
    <source>
        <dbReference type="ARBA" id="ARBA00022605"/>
    </source>
</evidence>
<proteinExistence type="inferred from homology"/>
<dbReference type="InterPro" id="IPR001986">
    <property type="entry name" value="Enolpyruvate_Tfrase_dom"/>
</dbReference>
<comment type="subunit">
    <text evidence="8">Monomer.</text>
</comment>
<comment type="function">
    <text evidence="8">Catalyzes the transfer of the enolpyruvyl moiety of phosphoenolpyruvate (PEP) to the 5-hydroxyl of shikimate-3-phosphate (S3P) to produce enolpyruvyl shikimate-3-phosphate and inorganic phosphate.</text>
</comment>
<dbReference type="Gene3D" id="3.65.10.10">
    <property type="entry name" value="Enolpyruvate transferase domain"/>
    <property type="match status" value="2"/>
</dbReference>
<feature type="binding site" evidence="8">
    <location>
        <position position="366"/>
    </location>
    <ligand>
        <name>phosphoenolpyruvate</name>
        <dbReference type="ChEBI" id="CHEBI:58702"/>
    </ligand>
</feature>
<dbReference type="InterPro" id="IPR006264">
    <property type="entry name" value="EPSP_synthase"/>
</dbReference>
<feature type="binding site" evidence="8">
    <location>
        <position position="193"/>
    </location>
    <ligand>
        <name>3-phosphoshikimate</name>
        <dbReference type="ChEBI" id="CHEBI:145989"/>
    </ligand>
</feature>
<name>A0A7Y9DP64_9ACTN</name>
<reference evidence="10 11" key="1">
    <citation type="submission" date="2020-07" db="EMBL/GenBank/DDBJ databases">
        <title>Sequencing the genomes of 1000 actinobacteria strains.</title>
        <authorList>
            <person name="Klenk H.-P."/>
        </authorList>
    </citation>
    <scope>NUCLEOTIDE SEQUENCE [LARGE SCALE GENOMIC DNA]</scope>
    <source>
        <strain evidence="10 11">DSM 7487</strain>
    </source>
</reference>
<dbReference type="InterPro" id="IPR036968">
    <property type="entry name" value="Enolpyruvate_Tfrase_sf"/>
</dbReference>
<evidence type="ECO:0000256" key="7">
    <source>
        <dbReference type="ARBA" id="ARBA00044633"/>
    </source>
</evidence>
<feature type="domain" description="Enolpyruvate transferase" evidence="9">
    <location>
        <begin position="27"/>
        <end position="439"/>
    </location>
</feature>
<evidence type="ECO:0000256" key="8">
    <source>
        <dbReference type="HAMAP-Rule" id="MF_00210"/>
    </source>
</evidence>
<dbReference type="GO" id="GO:0008652">
    <property type="term" value="P:amino acid biosynthetic process"/>
    <property type="evidence" value="ECO:0007669"/>
    <property type="project" value="UniProtKB-KW"/>
</dbReference>
<feature type="binding site" evidence="8">
    <location>
        <position position="191"/>
    </location>
    <ligand>
        <name>3-phosphoshikimate</name>
        <dbReference type="ChEBI" id="CHEBI:145989"/>
    </ligand>
</feature>
<gene>
    <name evidence="8" type="primary">aroA</name>
    <name evidence="10" type="ORF">BJ968_003601</name>
</gene>